<accession>A0AAD2A947</accession>
<keyword evidence="1 9" id="KW-0479">Metal-binding</keyword>
<evidence type="ECO:0000256" key="10">
    <source>
        <dbReference type="SAM" id="MobiDB-lite"/>
    </source>
</evidence>
<dbReference type="PROSITE" id="PS50884">
    <property type="entry name" value="ZF_DOF_2"/>
    <property type="match status" value="1"/>
</dbReference>
<evidence type="ECO:0000256" key="3">
    <source>
        <dbReference type="ARBA" id="ARBA00022833"/>
    </source>
</evidence>
<dbReference type="GO" id="GO:0003700">
    <property type="term" value="F:DNA-binding transcription factor activity"/>
    <property type="evidence" value="ECO:0007669"/>
    <property type="project" value="UniProtKB-UniRule"/>
</dbReference>
<dbReference type="GO" id="GO:0008270">
    <property type="term" value="F:zinc ion binding"/>
    <property type="evidence" value="ECO:0007669"/>
    <property type="project" value="UniProtKB-KW"/>
</dbReference>
<feature type="region of interest" description="Disordered" evidence="10">
    <location>
        <begin position="1"/>
        <end position="37"/>
    </location>
</feature>
<keyword evidence="5 8" id="KW-0238">DNA-binding</keyword>
<reference evidence="12" key="1">
    <citation type="submission" date="2023-05" db="EMBL/GenBank/DDBJ databases">
        <authorList>
            <person name="Huff M."/>
        </authorList>
    </citation>
    <scope>NUCLEOTIDE SEQUENCE</scope>
</reference>
<dbReference type="Pfam" id="PF02701">
    <property type="entry name" value="Zn_ribbon_Dof"/>
    <property type="match status" value="1"/>
</dbReference>
<evidence type="ECO:0000256" key="2">
    <source>
        <dbReference type="ARBA" id="ARBA00022771"/>
    </source>
</evidence>
<dbReference type="PANTHER" id="PTHR31992:SF108">
    <property type="entry name" value="DOF ZINC FINGER PROTEIN"/>
    <property type="match status" value="1"/>
</dbReference>
<organism evidence="12 13">
    <name type="scientific">Fraxinus pennsylvanica</name>
    <dbReference type="NCBI Taxonomy" id="56036"/>
    <lineage>
        <taxon>Eukaryota</taxon>
        <taxon>Viridiplantae</taxon>
        <taxon>Streptophyta</taxon>
        <taxon>Embryophyta</taxon>
        <taxon>Tracheophyta</taxon>
        <taxon>Spermatophyta</taxon>
        <taxon>Magnoliopsida</taxon>
        <taxon>eudicotyledons</taxon>
        <taxon>Gunneridae</taxon>
        <taxon>Pentapetalae</taxon>
        <taxon>asterids</taxon>
        <taxon>lamiids</taxon>
        <taxon>Lamiales</taxon>
        <taxon>Oleaceae</taxon>
        <taxon>Oleeae</taxon>
        <taxon>Fraxinus</taxon>
    </lineage>
</organism>
<keyword evidence="3 9" id="KW-0862">Zinc</keyword>
<keyword evidence="6 9" id="KW-0804">Transcription</keyword>
<gene>
    <name evidence="12" type="ORF">FPE_LOCUS31242</name>
</gene>
<sequence length="275" mass="29819">MEAQGRGEGQEDQQNRRGVKPPEQMARHQPPPPQRCPRCDSVNTKFCYFNNYSLSQPRYFCKACRRYWTQGGTMRNVPVGGGCRKNKRSKGPSSSSSSGGDRERTQPLIPALPQQNLIGIAGGILGNSGILPGNQSVRTLPSIGSLYPGGEFLSTFASMQSLNQQPRINQVPVNLGGGHHFSGGANMALLQGMNLPAGQIQHQNETFPSQHYVVPPRPLGSWTQNFICNATTSSASTPDFWNNNTAGTTTNSSGMGFSINPNQWPDNLPGYNPSQ</sequence>
<dbReference type="EMBL" id="OU503055">
    <property type="protein sequence ID" value="CAI9783812.1"/>
    <property type="molecule type" value="Genomic_DNA"/>
</dbReference>
<dbReference type="PROSITE" id="PS01361">
    <property type="entry name" value="ZF_DOF_1"/>
    <property type="match status" value="1"/>
</dbReference>
<feature type="domain" description="Dof-type" evidence="11">
    <location>
        <begin position="34"/>
        <end position="88"/>
    </location>
</feature>
<dbReference type="InterPro" id="IPR003851">
    <property type="entry name" value="Znf_Dof"/>
</dbReference>
<evidence type="ECO:0000313" key="12">
    <source>
        <dbReference type="EMBL" id="CAI9783812.1"/>
    </source>
</evidence>
<evidence type="ECO:0000256" key="9">
    <source>
        <dbReference type="RuleBase" id="RU369094"/>
    </source>
</evidence>
<protein>
    <recommendedName>
        <fullName evidence="9">Dof zinc finger protein</fullName>
    </recommendedName>
</protein>
<comment type="function">
    <text evidence="9">Transcription factor that binds specifically to a 5'-AA[AG]G-3' consensus core sequence.</text>
</comment>
<evidence type="ECO:0000256" key="5">
    <source>
        <dbReference type="ARBA" id="ARBA00023125"/>
    </source>
</evidence>
<evidence type="ECO:0000259" key="11">
    <source>
        <dbReference type="PROSITE" id="PS50884"/>
    </source>
</evidence>
<keyword evidence="2 8" id="KW-0863">Zinc-finger</keyword>
<feature type="region of interest" description="Disordered" evidence="10">
    <location>
        <begin position="247"/>
        <end position="275"/>
    </location>
</feature>
<comment type="subcellular location">
    <subcellularLocation>
        <location evidence="8 9">Nucleus</location>
    </subcellularLocation>
</comment>
<keyword evidence="13" id="KW-1185">Reference proteome</keyword>
<dbReference type="AlphaFoldDB" id="A0AAD2A947"/>
<name>A0AAD2A947_9LAMI</name>
<keyword evidence="7 8" id="KW-0539">Nucleus</keyword>
<proteinExistence type="predicted"/>
<dbReference type="InterPro" id="IPR045174">
    <property type="entry name" value="Dof"/>
</dbReference>
<dbReference type="GO" id="GO:0003677">
    <property type="term" value="F:DNA binding"/>
    <property type="evidence" value="ECO:0007669"/>
    <property type="project" value="UniProtKB-UniRule"/>
</dbReference>
<dbReference type="Proteomes" id="UP000834106">
    <property type="component" value="Chromosome 20"/>
</dbReference>
<feature type="region of interest" description="Disordered" evidence="10">
    <location>
        <begin position="75"/>
        <end position="106"/>
    </location>
</feature>
<evidence type="ECO:0000256" key="6">
    <source>
        <dbReference type="ARBA" id="ARBA00023163"/>
    </source>
</evidence>
<keyword evidence="4 9" id="KW-0805">Transcription regulation</keyword>
<evidence type="ECO:0000256" key="7">
    <source>
        <dbReference type="ARBA" id="ARBA00023242"/>
    </source>
</evidence>
<dbReference type="GO" id="GO:0005634">
    <property type="term" value="C:nucleus"/>
    <property type="evidence" value="ECO:0007669"/>
    <property type="project" value="UniProtKB-SubCell"/>
</dbReference>
<evidence type="ECO:0000256" key="8">
    <source>
        <dbReference type="PROSITE-ProRule" id="PRU00071"/>
    </source>
</evidence>
<evidence type="ECO:0000313" key="13">
    <source>
        <dbReference type="Proteomes" id="UP000834106"/>
    </source>
</evidence>
<evidence type="ECO:0000256" key="4">
    <source>
        <dbReference type="ARBA" id="ARBA00023015"/>
    </source>
</evidence>
<dbReference type="PANTHER" id="PTHR31992">
    <property type="entry name" value="DOF ZINC FINGER PROTEIN DOF1.4-RELATED"/>
    <property type="match status" value="1"/>
</dbReference>
<evidence type="ECO:0000256" key="1">
    <source>
        <dbReference type="ARBA" id="ARBA00022723"/>
    </source>
</evidence>